<dbReference type="GO" id="GO:0008483">
    <property type="term" value="F:transaminase activity"/>
    <property type="evidence" value="ECO:0007669"/>
    <property type="project" value="UniProtKB-KW"/>
</dbReference>
<protein>
    <submittedName>
        <fullName evidence="1">Branched chain amino acid aminotransferase isoform B</fullName>
    </submittedName>
</protein>
<proteinExistence type="predicted"/>
<name>A0A2P6V8C6_9CHLO</name>
<dbReference type="Proteomes" id="UP000239649">
    <property type="component" value="Unassembled WGS sequence"/>
</dbReference>
<accession>A0A2P6V8C6</accession>
<sequence>MWPSITAVPPPPGGREAAHVMQAYANRGGAFQHPSGWRLPPWPPTHVPWPRTHGVYGRYVRQRVEASSAELARQRVALPSLPPLSAAGPPYSTHTVEEALAACGAVHGQRLHAKLRLSIDDQALLVPQLAGEWDAEFILNEAKEFMWELCALSHAGPAGQPLHEAYLPGRRAQPATLLRPDGGVERAAWPGHKAACRAAEQERAQRG</sequence>
<dbReference type="AlphaFoldDB" id="A0A2P6V8C6"/>
<keyword evidence="1" id="KW-0808">Transferase</keyword>
<reference evidence="1 2" key="1">
    <citation type="journal article" date="2018" name="Plant J.">
        <title>Genome sequences of Chlorella sorokiniana UTEX 1602 and Micractinium conductrix SAG 241.80: implications to maltose excretion by a green alga.</title>
        <authorList>
            <person name="Arriola M.B."/>
            <person name="Velmurugan N."/>
            <person name="Zhang Y."/>
            <person name="Plunkett M.H."/>
            <person name="Hondzo H."/>
            <person name="Barney B.M."/>
        </authorList>
    </citation>
    <scope>NUCLEOTIDE SEQUENCE [LARGE SCALE GENOMIC DNA]</scope>
    <source>
        <strain evidence="1 2">SAG 241.80</strain>
    </source>
</reference>
<evidence type="ECO:0000313" key="1">
    <source>
        <dbReference type="EMBL" id="PSC70337.1"/>
    </source>
</evidence>
<evidence type="ECO:0000313" key="2">
    <source>
        <dbReference type="Proteomes" id="UP000239649"/>
    </source>
</evidence>
<gene>
    <name evidence="1" type="ORF">C2E20_6187</name>
</gene>
<keyword evidence="2" id="KW-1185">Reference proteome</keyword>
<keyword evidence="1" id="KW-0032">Aminotransferase</keyword>
<dbReference type="EMBL" id="LHPF02000020">
    <property type="protein sequence ID" value="PSC70337.1"/>
    <property type="molecule type" value="Genomic_DNA"/>
</dbReference>
<comment type="caution">
    <text evidence="1">The sequence shown here is derived from an EMBL/GenBank/DDBJ whole genome shotgun (WGS) entry which is preliminary data.</text>
</comment>
<organism evidence="1 2">
    <name type="scientific">Micractinium conductrix</name>
    <dbReference type="NCBI Taxonomy" id="554055"/>
    <lineage>
        <taxon>Eukaryota</taxon>
        <taxon>Viridiplantae</taxon>
        <taxon>Chlorophyta</taxon>
        <taxon>core chlorophytes</taxon>
        <taxon>Trebouxiophyceae</taxon>
        <taxon>Chlorellales</taxon>
        <taxon>Chlorellaceae</taxon>
        <taxon>Chlorella clade</taxon>
        <taxon>Micractinium</taxon>
    </lineage>
</organism>